<gene>
    <name evidence="9" type="ORF">ACFQ5M_06295</name>
</gene>
<feature type="transmembrane region" description="Helical" evidence="7">
    <location>
        <begin position="188"/>
        <end position="206"/>
    </location>
</feature>
<keyword evidence="4 7" id="KW-0812">Transmembrane</keyword>
<dbReference type="PANTHER" id="PTHR30353:SF0">
    <property type="entry name" value="TRANSMEMBRANE PROTEIN"/>
    <property type="match status" value="1"/>
</dbReference>
<dbReference type="EMBL" id="JBHTOP010000022">
    <property type="protein sequence ID" value="MFD1671695.1"/>
    <property type="molecule type" value="Genomic_DNA"/>
</dbReference>
<evidence type="ECO:0000256" key="5">
    <source>
        <dbReference type="ARBA" id="ARBA00022989"/>
    </source>
</evidence>
<dbReference type="Pfam" id="PF09335">
    <property type="entry name" value="VTT_dom"/>
    <property type="match status" value="1"/>
</dbReference>
<keyword evidence="3 7" id="KW-1003">Cell membrane</keyword>
<evidence type="ECO:0000256" key="4">
    <source>
        <dbReference type="ARBA" id="ARBA00022692"/>
    </source>
</evidence>
<feature type="transmembrane region" description="Helical" evidence="7">
    <location>
        <begin position="66"/>
        <end position="87"/>
    </location>
</feature>
<proteinExistence type="inferred from homology"/>
<dbReference type="InterPro" id="IPR032816">
    <property type="entry name" value="VTT_dom"/>
</dbReference>
<evidence type="ECO:0000256" key="3">
    <source>
        <dbReference type="ARBA" id="ARBA00022475"/>
    </source>
</evidence>
<evidence type="ECO:0000256" key="1">
    <source>
        <dbReference type="ARBA" id="ARBA00004651"/>
    </source>
</evidence>
<keyword evidence="5 7" id="KW-1133">Transmembrane helix</keyword>
<comment type="caution">
    <text evidence="9">The sequence shown here is derived from an EMBL/GenBank/DDBJ whole genome shotgun (WGS) entry which is preliminary data.</text>
</comment>
<accession>A0ABW4J923</accession>
<feature type="transmembrane region" description="Helical" evidence="7">
    <location>
        <begin position="25"/>
        <end position="46"/>
    </location>
</feature>
<evidence type="ECO:0000313" key="9">
    <source>
        <dbReference type="EMBL" id="MFD1671695.1"/>
    </source>
</evidence>
<dbReference type="InterPro" id="IPR032818">
    <property type="entry name" value="DedA-like"/>
</dbReference>
<dbReference type="Proteomes" id="UP001597267">
    <property type="component" value="Unassembled WGS sequence"/>
</dbReference>
<reference evidence="10" key="1">
    <citation type="journal article" date="2019" name="Int. J. Syst. Evol. Microbiol.">
        <title>The Global Catalogue of Microorganisms (GCM) 10K type strain sequencing project: providing services to taxonomists for standard genome sequencing and annotation.</title>
        <authorList>
            <consortium name="The Broad Institute Genomics Platform"/>
            <consortium name="The Broad Institute Genome Sequencing Center for Infectious Disease"/>
            <person name="Wu L."/>
            <person name="Ma J."/>
        </authorList>
    </citation>
    <scope>NUCLEOTIDE SEQUENCE [LARGE SCALE GENOMIC DNA]</scope>
    <source>
        <strain evidence="10">CCM 8896</strain>
    </source>
</reference>
<name>A0ABW4J923_9LACO</name>
<keyword evidence="6 7" id="KW-0472">Membrane</keyword>
<evidence type="ECO:0000256" key="2">
    <source>
        <dbReference type="ARBA" id="ARBA00010792"/>
    </source>
</evidence>
<feature type="domain" description="VTT" evidence="8">
    <location>
        <begin position="46"/>
        <end position="174"/>
    </location>
</feature>
<comment type="similarity">
    <text evidence="2 7">Belongs to the DedA family.</text>
</comment>
<keyword evidence="10" id="KW-1185">Reference proteome</keyword>
<organism evidence="9 10">
    <name type="scientific">Agrilactobacillus yilanensis</name>
    <dbReference type="NCBI Taxonomy" id="2485997"/>
    <lineage>
        <taxon>Bacteria</taxon>
        <taxon>Bacillati</taxon>
        <taxon>Bacillota</taxon>
        <taxon>Bacilli</taxon>
        <taxon>Lactobacillales</taxon>
        <taxon>Lactobacillaceae</taxon>
        <taxon>Agrilactobacillus</taxon>
    </lineage>
</organism>
<dbReference type="RefSeq" id="WP_125713680.1">
    <property type="nucleotide sequence ID" value="NZ_JBHTOP010000022.1"/>
</dbReference>
<evidence type="ECO:0000256" key="6">
    <source>
        <dbReference type="ARBA" id="ARBA00023136"/>
    </source>
</evidence>
<comment type="subcellular location">
    <subcellularLocation>
        <location evidence="1 7">Cell membrane</location>
        <topology evidence="1 7">Multi-pass membrane protein</topology>
    </subcellularLocation>
</comment>
<dbReference type="PANTHER" id="PTHR30353">
    <property type="entry name" value="INNER MEMBRANE PROTEIN DEDA-RELATED"/>
    <property type="match status" value="1"/>
</dbReference>
<protein>
    <submittedName>
        <fullName evidence="9">VTT domain-containing protein</fullName>
    </submittedName>
</protein>
<evidence type="ECO:0000313" key="10">
    <source>
        <dbReference type="Proteomes" id="UP001597267"/>
    </source>
</evidence>
<evidence type="ECO:0000256" key="7">
    <source>
        <dbReference type="RuleBase" id="RU367016"/>
    </source>
</evidence>
<sequence length="219" mass="24419">MTQLIDFILHIDQHLVTLVNTFGNWSYVILFLMIFIETGIVIFPFLPGDSLIFAAAALAANPLYHLNNGVLFILFLTAAVVGDTVNYEIGRHLSDRALDSSHFGRLINRDKLKVAENFFDRHGGKTIALARFVPIVRTFAPFVSGGSHMNYRHFLMFNFIGALSWVTLCVGGGHFFGNISFVKNHFSLVALGIVAISLLPMLVVYLKNKFSTKPAKIEE</sequence>
<feature type="transmembrane region" description="Helical" evidence="7">
    <location>
        <begin position="154"/>
        <end position="176"/>
    </location>
</feature>
<evidence type="ECO:0000259" key="8">
    <source>
        <dbReference type="Pfam" id="PF09335"/>
    </source>
</evidence>